<accession>A0A369J073</accession>
<evidence type="ECO:0000313" key="2">
    <source>
        <dbReference type="EMBL" id="RDB15399.1"/>
    </source>
</evidence>
<protein>
    <submittedName>
        <fullName evidence="2">Uncharacterized protein</fullName>
    </submittedName>
</protein>
<feature type="region of interest" description="Disordered" evidence="1">
    <location>
        <begin position="385"/>
        <end position="406"/>
    </location>
</feature>
<sequence length="570" mass="64236">MSTPPTFKQFHRGGIKTYLASDAKMYCVIPRQVYTLNATSGIANITSQVGAGSDQYWIITTPNANYIPEAVLGRRPVRARKDGRYGLQDRTIHPQYYAASFEYICCIPRHPEDPKDPLQLMWFTPQASDTDLVKGMAFDVNLRKLNEYHLNALRKYRDMCIDLCRQYEKHKGHAELIGLLESTMCHCFNKLASTAMTFKQLTLAVAELQRIMLDIHAIIDYSRLFYPRLFPKPDDRGKVVEVDHTRMGAFTEDVLIAEQLLQMGIPVWLLRPVTTIPPDMNMFEESPMKPPMDMVIEDWGGDQLGDRPFPVIYEGPPGTERLRATQRIGCVFRDLREVSAVGQTRVEGGDGPADVARAAGEDGSSSQTSTMIMPAKPAAKVVKTNAGKKADKASKDHFKDPDDPRMPPGIPAWQEALRNVDRSLSRVDPNSKNRIAFRFPDPRTVLGSSHSSVYIACWLASRAYHMWTVAQEAEFALPSTSQQWRDFLAGVRWLLGPTFFKQLDTMNSVPLNTSLPAKGSGKGKRKRGQNVTEYLAEHPLLSTRPDQIFFHEERIMLGSPEDLEKDLTVT</sequence>
<dbReference type="EMBL" id="LUEZ02000168">
    <property type="protein sequence ID" value="RDB15399.1"/>
    <property type="molecule type" value="Genomic_DNA"/>
</dbReference>
<reference evidence="2" key="1">
    <citation type="submission" date="2018-04" db="EMBL/GenBank/DDBJ databases">
        <title>Whole genome sequencing of Hypsizygus marmoreus.</title>
        <authorList>
            <person name="Choi I.-G."/>
            <person name="Min B."/>
            <person name="Kim J.-G."/>
            <person name="Kim S."/>
            <person name="Oh Y.-L."/>
            <person name="Kong W.-S."/>
            <person name="Park H."/>
            <person name="Jeong J."/>
            <person name="Song E.-S."/>
        </authorList>
    </citation>
    <scope>NUCLEOTIDE SEQUENCE [LARGE SCALE GENOMIC DNA]</scope>
    <source>
        <strain evidence="2">51987-8</strain>
    </source>
</reference>
<evidence type="ECO:0000256" key="1">
    <source>
        <dbReference type="SAM" id="MobiDB-lite"/>
    </source>
</evidence>
<evidence type="ECO:0000313" key="3">
    <source>
        <dbReference type="Proteomes" id="UP000076154"/>
    </source>
</evidence>
<dbReference type="InParanoid" id="A0A369J073"/>
<feature type="region of interest" description="Disordered" evidence="1">
    <location>
        <begin position="345"/>
        <end position="370"/>
    </location>
</feature>
<name>A0A369J073_HYPMA</name>
<gene>
    <name evidence="2" type="ORF">Hypma_004551</name>
</gene>
<keyword evidence="3" id="KW-1185">Reference proteome</keyword>
<proteinExistence type="predicted"/>
<comment type="caution">
    <text evidence="2">The sequence shown here is derived from an EMBL/GenBank/DDBJ whole genome shotgun (WGS) entry which is preliminary data.</text>
</comment>
<dbReference type="AlphaFoldDB" id="A0A369J073"/>
<dbReference type="Proteomes" id="UP000076154">
    <property type="component" value="Unassembled WGS sequence"/>
</dbReference>
<organism evidence="2 3">
    <name type="scientific">Hypsizygus marmoreus</name>
    <name type="common">White beech mushroom</name>
    <name type="synonym">Agaricus marmoreus</name>
    <dbReference type="NCBI Taxonomy" id="39966"/>
    <lineage>
        <taxon>Eukaryota</taxon>
        <taxon>Fungi</taxon>
        <taxon>Dikarya</taxon>
        <taxon>Basidiomycota</taxon>
        <taxon>Agaricomycotina</taxon>
        <taxon>Agaricomycetes</taxon>
        <taxon>Agaricomycetidae</taxon>
        <taxon>Agaricales</taxon>
        <taxon>Tricholomatineae</taxon>
        <taxon>Lyophyllaceae</taxon>
        <taxon>Hypsizygus</taxon>
    </lineage>
</organism>
<feature type="compositionally biased region" description="Basic and acidic residues" evidence="1">
    <location>
        <begin position="388"/>
        <end position="405"/>
    </location>
</feature>
<dbReference type="OrthoDB" id="3026189at2759"/>